<gene>
    <name evidence="2" type="ORF">PCOR1329_LOCUS9129</name>
</gene>
<dbReference type="Proteomes" id="UP001189429">
    <property type="component" value="Unassembled WGS sequence"/>
</dbReference>
<evidence type="ECO:0000256" key="1">
    <source>
        <dbReference type="SAM" id="MobiDB-lite"/>
    </source>
</evidence>
<feature type="region of interest" description="Disordered" evidence="1">
    <location>
        <begin position="418"/>
        <end position="456"/>
    </location>
</feature>
<keyword evidence="3" id="KW-1185">Reference proteome</keyword>
<evidence type="ECO:0000313" key="2">
    <source>
        <dbReference type="EMBL" id="CAK0801171.1"/>
    </source>
</evidence>
<proteinExistence type="predicted"/>
<accession>A0ABN9Q5Y2</accession>
<feature type="region of interest" description="Disordered" evidence="1">
    <location>
        <begin position="1"/>
        <end position="243"/>
    </location>
</feature>
<comment type="caution">
    <text evidence="2">The sequence shown here is derived from an EMBL/GenBank/DDBJ whole genome shotgun (WGS) entry which is preliminary data.</text>
</comment>
<feature type="non-terminal residue" evidence="2">
    <location>
        <position position="1"/>
    </location>
</feature>
<reference evidence="2" key="1">
    <citation type="submission" date="2023-10" db="EMBL/GenBank/DDBJ databases">
        <authorList>
            <person name="Chen Y."/>
            <person name="Shah S."/>
            <person name="Dougan E. K."/>
            <person name="Thang M."/>
            <person name="Chan C."/>
        </authorList>
    </citation>
    <scope>NUCLEOTIDE SEQUENCE [LARGE SCALE GENOMIC DNA]</scope>
</reference>
<feature type="compositionally biased region" description="Gly residues" evidence="1">
    <location>
        <begin position="172"/>
        <end position="182"/>
    </location>
</feature>
<dbReference type="EMBL" id="CAUYUJ010002526">
    <property type="protein sequence ID" value="CAK0801171.1"/>
    <property type="molecule type" value="Genomic_DNA"/>
</dbReference>
<organism evidence="2 3">
    <name type="scientific">Prorocentrum cordatum</name>
    <dbReference type="NCBI Taxonomy" id="2364126"/>
    <lineage>
        <taxon>Eukaryota</taxon>
        <taxon>Sar</taxon>
        <taxon>Alveolata</taxon>
        <taxon>Dinophyceae</taxon>
        <taxon>Prorocentrales</taxon>
        <taxon>Prorocentraceae</taxon>
        <taxon>Prorocentrum</taxon>
    </lineage>
</organism>
<feature type="compositionally biased region" description="Low complexity" evidence="1">
    <location>
        <begin position="378"/>
        <end position="402"/>
    </location>
</feature>
<sequence>TTRATSCSPRGPSAPWTRGTGGGGAPRPWPPCCWSRPPSPRTTRRRRRGPGVPRWRQPLREPPAWSRRSGSAGDCDRGAAGEDVDQGADQAREEAPGGGGRDRRRHGPLRGGGPLQDPQGECPPAAGREAPQAPGRGGERRDWEGGVRRAPRGGDCRDRGRRRPVLHARGGFPQGGGGPGPGDRGHRVGEPGSLARGRGQAEKGARLCRGGSLRSHSDGGQRRGPQLHAPAQKATGQREVLREPRGLQVHRVLLRPRAAVLSKEQVVGDVPGRVHPWRARPCRRGPRGLELQGDRRALRGQADRAGGPVPRRPRQLHGLEVLTPASPASPRTTRLRGACRSAPPAPSTSTSTTATRGVATRSVPRRSPPSATGRRRTALGTRTTAARAGAAPPAASSATRWAASRPVAWRAARRAAARARSWATGPRRPRPSCPAGPSAGRSVGGSRTRAPRTRRRRLQRHLVLRWQGDAVLREGPRMRNSAHATCADKCHANSTWSCKKLGTRSWGLALVGYPSLFCVTFLRIDSYEPALVEYQWKERTGIFACDSFRIFADNVTTIAGRETLKTPKMEVEVIKDGTAGNAGIFMKAWEMIFAEGSIWDHDWTVKADPDAVFLPDRLRWRLEPHTDNRSREPRRPLRNELQRLARFGRVPLDVRLGGGLLSGGHAAVFEAQREV</sequence>
<feature type="compositionally biased region" description="Basic and acidic residues" evidence="1">
    <location>
        <begin position="137"/>
        <end position="158"/>
    </location>
</feature>
<evidence type="ECO:0000313" key="3">
    <source>
        <dbReference type="Proteomes" id="UP001189429"/>
    </source>
</evidence>
<name>A0ABN9Q5Y2_9DINO</name>
<feature type="region of interest" description="Disordered" evidence="1">
    <location>
        <begin position="278"/>
        <end position="402"/>
    </location>
</feature>
<protein>
    <submittedName>
        <fullName evidence="2">Uncharacterized protein</fullName>
    </submittedName>
</protein>